<evidence type="ECO:0000313" key="2">
    <source>
        <dbReference type="EMBL" id="CAG6756236.1"/>
    </source>
</evidence>
<dbReference type="AlphaFoldDB" id="A0A8D9EJS0"/>
<organism evidence="2">
    <name type="scientific">Cacopsylla melanoneura</name>
    <dbReference type="NCBI Taxonomy" id="428564"/>
    <lineage>
        <taxon>Eukaryota</taxon>
        <taxon>Metazoa</taxon>
        <taxon>Ecdysozoa</taxon>
        <taxon>Arthropoda</taxon>
        <taxon>Hexapoda</taxon>
        <taxon>Insecta</taxon>
        <taxon>Pterygota</taxon>
        <taxon>Neoptera</taxon>
        <taxon>Paraneoptera</taxon>
        <taxon>Hemiptera</taxon>
        <taxon>Sternorrhyncha</taxon>
        <taxon>Psylloidea</taxon>
        <taxon>Psyllidae</taxon>
        <taxon>Psyllinae</taxon>
        <taxon>Cacopsylla</taxon>
    </lineage>
</organism>
<dbReference type="EMBL" id="HBUF01544258">
    <property type="protein sequence ID" value="CAG6756238.1"/>
    <property type="molecule type" value="Transcribed_RNA"/>
</dbReference>
<dbReference type="PROSITE" id="PS51257">
    <property type="entry name" value="PROKAR_LIPOPROTEIN"/>
    <property type="match status" value="1"/>
</dbReference>
<dbReference type="EMBL" id="HBUF01544257">
    <property type="protein sequence ID" value="CAG6756236.1"/>
    <property type="molecule type" value="Transcribed_RNA"/>
</dbReference>
<keyword evidence="1" id="KW-0732">Signal</keyword>
<name>A0A8D9EJS0_9HEMI</name>
<reference evidence="2" key="1">
    <citation type="submission" date="2021-05" db="EMBL/GenBank/DDBJ databases">
        <authorList>
            <person name="Alioto T."/>
            <person name="Alioto T."/>
            <person name="Gomez Garrido J."/>
        </authorList>
    </citation>
    <scope>NUCLEOTIDE SEQUENCE</scope>
</reference>
<feature type="chain" id="PRO_5036429099" description="Secreted protein" evidence="1">
    <location>
        <begin position="23"/>
        <end position="164"/>
    </location>
</feature>
<evidence type="ECO:0008006" key="3">
    <source>
        <dbReference type="Google" id="ProtNLM"/>
    </source>
</evidence>
<proteinExistence type="predicted"/>
<accession>A0A8D9EJS0</accession>
<feature type="signal peptide" evidence="1">
    <location>
        <begin position="1"/>
        <end position="22"/>
    </location>
</feature>
<protein>
    <recommendedName>
        <fullName evidence="3">Secreted protein</fullName>
    </recommendedName>
</protein>
<sequence>MSKYAQCAHILVLVSCVYFVNCRDTSSEQERRKHQRRSEGSSVDLTLSNTIDVTTEESNIWWPWASYEEWKQAHHFDMMPRDEAQADAEEVTLSTTEGARLPERVTDQIRSLRRVQHKRSKKNNNTNNNNIACTSKYTWYLCIKKRGSLTDRSFSQNGSTKKAN</sequence>
<evidence type="ECO:0000256" key="1">
    <source>
        <dbReference type="SAM" id="SignalP"/>
    </source>
</evidence>